<evidence type="ECO:0000313" key="3">
    <source>
        <dbReference type="EMBL" id="APR52366.1"/>
    </source>
</evidence>
<dbReference type="GO" id="GO:0004222">
    <property type="term" value="F:metalloendopeptidase activity"/>
    <property type="evidence" value="ECO:0007669"/>
    <property type="project" value="TreeGrafter"/>
</dbReference>
<dbReference type="Proteomes" id="UP000185161">
    <property type="component" value="Chromosome"/>
</dbReference>
<proteinExistence type="predicted"/>
<sequence>MKAAGGLVIAGAVLAAIAAGGMAPVPAANGQARPAPSRNAFSFDGPMIQGGMVLGTAPALTSRIVFQGQEVPVAADGRFLIAFDRDAGPAATIVATRVDGSEIRRTLSVQPRAWRIERLNTLPRISQPSAEFERRRPGEVAQIMAAREIRSPSQGWRQRFMWPVTGRISGLFGSQRVYRGEPGSYHSGVDVARPAGTAVLAPADGVVILATQAPFTLEGKLLMLDHGMGLNSAFLHLSRIDVKAGDIVRRGQTIGAVGATGRATGPHLHWGMRWRNAKIDPLLIAGSMPVTVD</sequence>
<keyword evidence="1" id="KW-0732">Signal</keyword>
<gene>
    <name evidence="3" type="ORF">BRX40_07925</name>
</gene>
<dbReference type="AlphaFoldDB" id="A0A1L6J951"/>
<dbReference type="Gene3D" id="2.70.70.10">
    <property type="entry name" value="Glucose Permease (Domain IIA)"/>
    <property type="match status" value="1"/>
</dbReference>
<dbReference type="InterPro" id="IPR016047">
    <property type="entry name" value="M23ase_b-sheet_dom"/>
</dbReference>
<keyword evidence="4" id="KW-1185">Reference proteome</keyword>
<feature type="domain" description="M23ase beta-sheet core" evidence="2">
    <location>
        <begin position="185"/>
        <end position="281"/>
    </location>
</feature>
<dbReference type="PANTHER" id="PTHR21666">
    <property type="entry name" value="PEPTIDASE-RELATED"/>
    <property type="match status" value="1"/>
</dbReference>
<dbReference type="InterPro" id="IPR011055">
    <property type="entry name" value="Dup_hybrid_motif"/>
</dbReference>
<dbReference type="CDD" id="cd12797">
    <property type="entry name" value="M23_peptidase"/>
    <property type="match status" value="1"/>
</dbReference>
<dbReference type="SUPFAM" id="SSF51261">
    <property type="entry name" value="Duplicated hybrid motif"/>
    <property type="match status" value="1"/>
</dbReference>
<evidence type="ECO:0000256" key="1">
    <source>
        <dbReference type="SAM" id="SignalP"/>
    </source>
</evidence>
<dbReference type="EMBL" id="CP018820">
    <property type="protein sequence ID" value="APR52366.1"/>
    <property type="molecule type" value="Genomic_DNA"/>
</dbReference>
<dbReference type="STRING" id="93064.BRX40_07925"/>
<evidence type="ECO:0000313" key="4">
    <source>
        <dbReference type="Proteomes" id="UP000185161"/>
    </source>
</evidence>
<dbReference type="Pfam" id="PF01551">
    <property type="entry name" value="Peptidase_M23"/>
    <property type="match status" value="1"/>
</dbReference>
<feature type="signal peptide" evidence="1">
    <location>
        <begin position="1"/>
        <end position="18"/>
    </location>
</feature>
<name>A0A1L6J951_9SPHN</name>
<feature type="chain" id="PRO_5012882679" evidence="1">
    <location>
        <begin position="19"/>
        <end position="293"/>
    </location>
</feature>
<dbReference type="FunFam" id="2.70.70.10:FF:000019">
    <property type="entry name" value="M23 family peptidase"/>
    <property type="match status" value="1"/>
</dbReference>
<dbReference type="InterPro" id="IPR050570">
    <property type="entry name" value="Cell_wall_metabolism_enzyme"/>
</dbReference>
<dbReference type="RefSeq" id="WP_075151227.1">
    <property type="nucleotide sequence ID" value="NZ_CP018820.1"/>
</dbReference>
<reference evidence="4" key="1">
    <citation type="submission" date="2016-12" db="EMBL/GenBank/DDBJ databases">
        <title>Whole genome sequencing of Sphingomonas sp. ABOJV.</title>
        <authorList>
            <person name="Conlan S."/>
            <person name="Thomas P.J."/>
            <person name="Mullikin J."/>
            <person name="Palmore T.N."/>
            <person name="Frank K.M."/>
            <person name="Segre J.A."/>
        </authorList>
    </citation>
    <scope>NUCLEOTIDE SEQUENCE [LARGE SCALE GENOMIC DNA]</scope>
    <source>
        <strain evidence="4">ABOJV</strain>
    </source>
</reference>
<dbReference type="GeneID" id="44132482"/>
<dbReference type="PANTHER" id="PTHR21666:SF285">
    <property type="entry name" value="M23 FAMILY METALLOPEPTIDASE"/>
    <property type="match status" value="1"/>
</dbReference>
<accession>A0A1L6J951</accession>
<evidence type="ECO:0000259" key="2">
    <source>
        <dbReference type="Pfam" id="PF01551"/>
    </source>
</evidence>
<dbReference type="KEGG" id="skr:BRX40_07925"/>
<organism evidence="3 4">
    <name type="scientific">Sphingomonas koreensis</name>
    <dbReference type="NCBI Taxonomy" id="93064"/>
    <lineage>
        <taxon>Bacteria</taxon>
        <taxon>Pseudomonadati</taxon>
        <taxon>Pseudomonadota</taxon>
        <taxon>Alphaproteobacteria</taxon>
        <taxon>Sphingomonadales</taxon>
        <taxon>Sphingomonadaceae</taxon>
        <taxon>Sphingomonas</taxon>
    </lineage>
</organism>
<protein>
    <submittedName>
        <fullName evidence="3">Peptidase</fullName>
    </submittedName>
</protein>